<feature type="transmembrane region" description="Helical" evidence="1">
    <location>
        <begin position="262"/>
        <end position="283"/>
    </location>
</feature>
<dbReference type="eggNOG" id="KOG0618">
    <property type="taxonomic scope" value="Eukaryota"/>
</dbReference>
<dbReference type="EnsemblProtists" id="PYU1_T014070">
    <property type="protein sequence ID" value="PYU1_T014070"/>
    <property type="gene ID" value="PYU1_G014041"/>
</dbReference>
<dbReference type="PANTHER" id="PTHR43081:SF1">
    <property type="entry name" value="ADENYLATE CYCLASE, TERMINAL-DIFFERENTIATION SPECIFIC"/>
    <property type="match status" value="1"/>
</dbReference>
<dbReference type="Proteomes" id="UP000019132">
    <property type="component" value="Unassembled WGS sequence"/>
</dbReference>
<dbReference type="STRING" id="431595.K3XA21"/>
<protein>
    <recommendedName>
        <fullName evidence="2">Guanylate cyclase domain-containing protein</fullName>
    </recommendedName>
</protein>
<proteinExistence type="predicted"/>
<feature type="transmembrane region" description="Helical" evidence="1">
    <location>
        <begin position="52"/>
        <end position="72"/>
    </location>
</feature>
<dbReference type="GO" id="GO:0009190">
    <property type="term" value="P:cyclic nucleotide biosynthetic process"/>
    <property type="evidence" value="ECO:0007669"/>
    <property type="project" value="InterPro"/>
</dbReference>
<dbReference type="InterPro" id="IPR001054">
    <property type="entry name" value="A/G_cyclase"/>
</dbReference>
<dbReference type="InParanoid" id="K3XA21"/>
<dbReference type="Pfam" id="PF00211">
    <property type="entry name" value="Guanylate_cyc"/>
    <property type="match status" value="1"/>
</dbReference>
<keyword evidence="4" id="KW-1185">Reference proteome</keyword>
<evidence type="ECO:0000313" key="3">
    <source>
        <dbReference type="EnsemblProtists" id="PYU1_T014070"/>
    </source>
</evidence>
<feature type="transmembrane region" description="Helical" evidence="1">
    <location>
        <begin position="228"/>
        <end position="250"/>
    </location>
</feature>
<sequence length="547" mass="62011">MDDSRFNWTLIYAVLLALATLVTLATLLLSFKQILVNESAVQYITYSVVRSCFIYSFSRFLFYLCVIVNYSGVRDVLDDVENGQLVGVRVIYSDETSSGKSMVVLLALIGDVALLCMTFWVILLAYEMARLIAKSMDRGRAMESHIVHVYCVRTYGIAFLFAALMIVSALLSPQQERTVRDIALTFQLVCVWVSFLYPLGCTLFLSLKKRTKKVVPPTSRFLHRRIRNLVIVYCVLVFPSCLVELLNRVIDVPIIWVGLSQALYYLSGGASALVIGTSVTCCYRTLRPVMPPSVYEQLLEKGYFPEELEHDRIVEPPMYRPIFVNTDIEGSTSLWATNTQAMSDALSLHDDLMRKELLRCNGYEITTAGDAFQLAFHTVSDAIRYCMHVQSKLLKVDWPPSILKTPHAARCYDIWGHLLFNGLRVRMAIHDGDEQLICSKHPTTGKMTYLGMSETVARELGDMGKGGQILISESALAIYEDERAILSEDKVHGAFSKQPFDLFERMDLGISFQLYELISTKIGDRFRRDRQPRNELASSRLMLLHPK</sequence>
<dbReference type="VEuPathDB" id="FungiDB:PYU1_G014041"/>
<dbReference type="SMART" id="SM00044">
    <property type="entry name" value="CYCc"/>
    <property type="match status" value="1"/>
</dbReference>
<feature type="domain" description="Guanylate cyclase" evidence="2">
    <location>
        <begin position="322"/>
        <end position="432"/>
    </location>
</feature>
<dbReference type="SUPFAM" id="SSF55073">
    <property type="entry name" value="Nucleotide cyclase"/>
    <property type="match status" value="1"/>
</dbReference>
<reference evidence="4" key="1">
    <citation type="journal article" date="2010" name="Genome Biol.">
        <title>Genome sequence of the necrotrophic plant pathogen Pythium ultimum reveals original pathogenicity mechanisms and effector repertoire.</title>
        <authorList>
            <person name="Levesque C.A."/>
            <person name="Brouwer H."/>
            <person name="Cano L."/>
            <person name="Hamilton J.P."/>
            <person name="Holt C."/>
            <person name="Huitema E."/>
            <person name="Raffaele S."/>
            <person name="Robideau G.P."/>
            <person name="Thines M."/>
            <person name="Win J."/>
            <person name="Zerillo M.M."/>
            <person name="Beakes G.W."/>
            <person name="Boore J.L."/>
            <person name="Busam D."/>
            <person name="Dumas B."/>
            <person name="Ferriera S."/>
            <person name="Fuerstenberg S.I."/>
            <person name="Gachon C.M."/>
            <person name="Gaulin E."/>
            <person name="Govers F."/>
            <person name="Grenville-Briggs L."/>
            <person name="Horner N."/>
            <person name="Hostetler J."/>
            <person name="Jiang R.H."/>
            <person name="Johnson J."/>
            <person name="Krajaejun T."/>
            <person name="Lin H."/>
            <person name="Meijer H.J."/>
            <person name="Moore B."/>
            <person name="Morris P."/>
            <person name="Phuntmart V."/>
            <person name="Puiu D."/>
            <person name="Shetty J."/>
            <person name="Stajich J.E."/>
            <person name="Tripathy S."/>
            <person name="Wawra S."/>
            <person name="van West P."/>
            <person name="Whitty B.R."/>
            <person name="Coutinho P.M."/>
            <person name="Henrissat B."/>
            <person name="Martin F."/>
            <person name="Thomas P.D."/>
            <person name="Tyler B.M."/>
            <person name="De Vries R.P."/>
            <person name="Kamoun S."/>
            <person name="Yandell M."/>
            <person name="Tisserat N."/>
            <person name="Buell C.R."/>
        </authorList>
    </citation>
    <scope>NUCLEOTIDE SEQUENCE</scope>
    <source>
        <strain evidence="4">DAOM:BR144</strain>
    </source>
</reference>
<dbReference type="Gene3D" id="3.30.70.1230">
    <property type="entry name" value="Nucleotide cyclase"/>
    <property type="match status" value="1"/>
</dbReference>
<accession>K3XA21</accession>
<feature type="transmembrane region" description="Helical" evidence="1">
    <location>
        <begin position="147"/>
        <end position="170"/>
    </location>
</feature>
<evidence type="ECO:0000259" key="2">
    <source>
        <dbReference type="PROSITE" id="PS50125"/>
    </source>
</evidence>
<dbReference type="AlphaFoldDB" id="K3XA21"/>
<dbReference type="PROSITE" id="PS50125">
    <property type="entry name" value="GUANYLATE_CYCLASE_2"/>
    <property type="match status" value="1"/>
</dbReference>
<evidence type="ECO:0000256" key="1">
    <source>
        <dbReference type="SAM" id="Phobius"/>
    </source>
</evidence>
<reference evidence="4" key="2">
    <citation type="submission" date="2010-04" db="EMBL/GenBank/DDBJ databases">
        <authorList>
            <person name="Buell R."/>
            <person name="Hamilton J."/>
            <person name="Hostetler J."/>
        </authorList>
    </citation>
    <scope>NUCLEOTIDE SEQUENCE [LARGE SCALE GENOMIC DNA]</scope>
    <source>
        <strain evidence="4">DAOM:BR144</strain>
    </source>
</reference>
<dbReference type="HOGENOM" id="CLU_018845_0_0_1"/>
<dbReference type="EMBL" id="GL376616">
    <property type="status" value="NOT_ANNOTATED_CDS"/>
    <property type="molecule type" value="Genomic_DNA"/>
</dbReference>
<feature type="transmembrane region" description="Helical" evidence="1">
    <location>
        <begin position="102"/>
        <end position="126"/>
    </location>
</feature>
<feature type="transmembrane region" description="Helical" evidence="1">
    <location>
        <begin position="182"/>
        <end position="207"/>
    </location>
</feature>
<dbReference type="InterPro" id="IPR050697">
    <property type="entry name" value="Adenylyl/Guanylyl_Cyclase_3/4"/>
</dbReference>
<dbReference type="GO" id="GO:0035556">
    <property type="term" value="P:intracellular signal transduction"/>
    <property type="evidence" value="ECO:0007669"/>
    <property type="project" value="InterPro"/>
</dbReference>
<keyword evidence="1" id="KW-0812">Transmembrane</keyword>
<feature type="transmembrane region" description="Helical" evidence="1">
    <location>
        <begin position="6"/>
        <end position="31"/>
    </location>
</feature>
<dbReference type="OMA" id="HIAYRIK"/>
<name>K3XA21_GLOUD</name>
<keyword evidence="1" id="KW-1133">Transmembrane helix</keyword>
<evidence type="ECO:0000313" key="4">
    <source>
        <dbReference type="Proteomes" id="UP000019132"/>
    </source>
</evidence>
<dbReference type="PANTHER" id="PTHR43081">
    <property type="entry name" value="ADENYLATE CYCLASE, TERMINAL-DIFFERENTIATION SPECIFIC-RELATED"/>
    <property type="match status" value="1"/>
</dbReference>
<keyword evidence="1" id="KW-0472">Membrane</keyword>
<dbReference type="InterPro" id="IPR029787">
    <property type="entry name" value="Nucleotide_cyclase"/>
</dbReference>
<organism evidence="3 4">
    <name type="scientific">Globisporangium ultimum (strain ATCC 200006 / CBS 805.95 / DAOM BR144)</name>
    <name type="common">Pythium ultimum</name>
    <dbReference type="NCBI Taxonomy" id="431595"/>
    <lineage>
        <taxon>Eukaryota</taxon>
        <taxon>Sar</taxon>
        <taxon>Stramenopiles</taxon>
        <taxon>Oomycota</taxon>
        <taxon>Peronosporomycetes</taxon>
        <taxon>Pythiales</taxon>
        <taxon>Pythiaceae</taxon>
        <taxon>Globisporangium</taxon>
    </lineage>
</organism>
<reference evidence="3" key="3">
    <citation type="submission" date="2015-02" db="UniProtKB">
        <authorList>
            <consortium name="EnsemblProtists"/>
        </authorList>
    </citation>
    <scope>IDENTIFICATION</scope>
    <source>
        <strain evidence="3">DAOM BR144</strain>
    </source>
</reference>